<dbReference type="InterPro" id="IPR001789">
    <property type="entry name" value="Sig_transdc_resp-reg_receiver"/>
</dbReference>
<dbReference type="EMBL" id="CP058559">
    <property type="protein sequence ID" value="QNO15057.1"/>
    <property type="molecule type" value="Genomic_DNA"/>
</dbReference>
<dbReference type="Pfam" id="PF00072">
    <property type="entry name" value="Response_reg"/>
    <property type="match status" value="1"/>
</dbReference>
<dbReference type="InterPro" id="IPR039420">
    <property type="entry name" value="WalR-like"/>
</dbReference>
<dbReference type="GO" id="GO:0000156">
    <property type="term" value="F:phosphorelay response regulator activity"/>
    <property type="evidence" value="ECO:0007669"/>
    <property type="project" value="TreeGrafter"/>
</dbReference>
<dbReference type="PROSITE" id="PS51755">
    <property type="entry name" value="OMPR_PHOB"/>
    <property type="match status" value="1"/>
</dbReference>
<dbReference type="SMART" id="SM00862">
    <property type="entry name" value="Trans_reg_C"/>
    <property type="match status" value="1"/>
</dbReference>
<comment type="function">
    <text evidence="7">May play the central regulatory role in sporulation. It may be an element of the effector pathway responsible for the activation of sporulation genes in response to nutritional stress. Spo0A may act in concert with spo0H (a sigma factor) to control the expression of some genes that are critical to the sporulation process.</text>
</comment>
<dbReference type="SUPFAM" id="SSF52172">
    <property type="entry name" value="CheY-like"/>
    <property type="match status" value="1"/>
</dbReference>
<dbReference type="FunFam" id="1.10.10.10:FF:000018">
    <property type="entry name" value="DNA-binding response regulator ResD"/>
    <property type="match status" value="1"/>
</dbReference>
<dbReference type="GO" id="GO:0006355">
    <property type="term" value="P:regulation of DNA-templated transcription"/>
    <property type="evidence" value="ECO:0007669"/>
    <property type="project" value="InterPro"/>
</dbReference>
<dbReference type="PANTHER" id="PTHR48111:SF40">
    <property type="entry name" value="PHOSPHATE REGULON TRANSCRIPTIONAL REGULATORY PROTEIN PHOB"/>
    <property type="match status" value="1"/>
</dbReference>
<keyword evidence="3" id="KW-0902">Two-component regulatory system</keyword>
<evidence type="ECO:0000256" key="7">
    <source>
        <dbReference type="ARBA" id="ARBA00024867"/>
    </source>
</evidence>
<evidence type="ECO:0000256" key="9">
    <source>
        <dbReference type="PROSITE-ProRule" id="PRU01091"/>
    </source>
</evidence>
<keyword evidence="4" id="KW-0805">Transcription regulation</keyword>
<feature type="domain" description="OmpR/PhoB-type" evidence="11">
    <location>
        <begin position="128"/>
        <end position="227"/>
    </location>
</feature>
<name>A0A7G9W8P5_ALKCA</name>
<sequence>MSQYKLLLIEDDSSIRDILTYSLSREGFLVNCASNGKDGLKALEEFCPDLIILDLMLPDMSGFDICKKISQKYQLPIIMLTARTDIVDKVLGLELGADDYIPKPFDIRELVARIKVILRRIENMPKKYSYLYINSSVRINTQARTVFRDELEVKLKPKEFDLLLLLSYNKNRVFTRDEILDRVWSMDFTGDLRTVDVHVQRLRKKLDSPSSPPIIETVFGLGYKMNLIEEGCTTV</sequence>
<evidence type="ECO:0000256" key="8">
    <source>
        <dbReference type="PROSITE-ProRule" id="PRU00169"/>
    </source>
</evidence>
<evidence type="ECO:0000256" key="1">
    <source>
        <dbReference type="ARBA" id="ARBA00018672"/>
    </source>
</evidence>
<keyword evidence="13" id="KW-1185">Reference proteome</keyword>
<dbReference type="GO" id="GO:0005829">
    <property type="term" value="C:cytosol"/>
    <property type="evidence" value="ECO:0007669"/>
    <property type="project" value="TreeGrafter"/>
</dbReference>
<evidence type="ECO:0000256" key="3">
    <source>
        <dbReference type="ARBA" id="ARBA00023012"/>
    </source>
</evidence>
<keyword evidence="6" id="KW-0804">Transcription</keyword>
<keyword evidence="5 9" id="KW-0238">DNA-binding</keyword>
<dbReference type="SUPFAM" id="SSF46894">
    <property type="entry name" value="C-terminal effector domain of the bipartite response regulators"/>
    <property type="match status" value="1"/>
</dbReference>
<evidence type="ECO:0000256" key="5">
    <source>
        <dbReference type="ARBA" id="ARBA00023125"/>
    </source>
</evidence>
<dbReference type="FunFam" id="3.40.50.2300:FF:000001">
    <property type="entry name" value="DNA-binding response regulator PhoB"/>
    <property type="match status" value="1"/>
</dbReference>
<dbReference type="AlphaFoldDB" id="A0A7G9W8P5"/>
<dbReference type="GO" id="GO:0032993">
    <property type="term" value="C:protein-DNA complex"/>
    <property type="evidence" value="ECO:0007669"/>
    <property type="project" value="TreeGrafter"/>
</dbReference>
<dbReference type="PROSITE" id="PS50110">
    <property type="entry name" value="RESPONSE_REGULATORY"/>
    <property type="match status" value="1"/>
</dbReference>
<evidence type="ECO:0000256" key="6">
    <source>
        <dbReference type="ARBA" id="ARBA00023163"/>
    </source>
</evidence>
<dbReference type="CDD" id="cd17574">
    <property type="entry name" value="REC_OmpR"/>
    <property type="match status" value="1"/>
</dbReference>
<dbReference type="Pfam" id="PF00486">
    <property type="entry name" value="Trans_reg_C"/>
    <property type="match status" value="1"/>
</dbReference>
<accession>A0A7G9W8P5</accession>
<dbReference type="InterPro" id="IPR016032">
    <property type="entry name" value="Sig_transdc_resp-reg_C-effctor"/>
</dbReference>
<dbReference type="Proteomes" id="UP000516160">
    <property type="component" value="Chromosome"/>
</dbReference>
<dbReference type="SMART" id="SM00448">
    <property type="entry name" value="REC"/>
    <property type="match status" value="1"/>
</dbReference>
<organism evidence="12 13">
    <name type="scientific">Alkalicella caledoniensis</name>
    <dbReference type="NCBI Taxonomy" id="2731377"/>
    <lineage>
        <taxon>Bacteria</taxon>
        <taxon>Bacillati</taxon>
        <taxon>Bacillota</taxon>
        <taxon>Clostridia</taxon>
        <taxon>Eubacteriales</taxon>
        <taxon>Proteinivoracaceae</taxon>
        <taxon>Alkalicella</taxon>
    </lineage>
</organism>
<evidence type="ECO:0000256" key="2">
    <source>
        <dbReference type="ARBA" id="ARBA00022553"/>
    </source>
</evidence>
<evidence type="ECO:0000259" key="10">
    <source>
        <dbReference type="PROSITE" id="PS50110"/>
    </source>
</evidence>
<gene>
    <name evidence="12" type="ORF">HYG86_09905</name>
</gene>
<keyword evidence="2 8" id="KW-0597">Phosphoprotein</keyword>
<dbReference type="Gene3D" id="6.10.250.690">
    <property type="match status" value="1"/>
</dbReference>
<dbReference type="CDD" id="cd00383">
    <property type="entry name" value="trans_reg_C"/>
    <property type="match status" value="1"/>
</dbReference>
<dbReference type="Gene3D" id="3.40.50.2300">
    <property type="match status" value="1"/>
</dbReference>
<protein>
    <recommendedName>
        <fullName evidence="1">Stage 0 sporulation protein A homolog</fullName>
    </recommendedName>
</protein>
<feature type="DNA-binding region" description="OmpR/PhoB-type" evidence="9">
    <location>
        <begin position="128"/>
        <end position="227"/>
    </location>
</feature>
<dbReference type="RefSeq" id="WP_213165421.1">
    <property type="nucleotide sequence ID" value="NZ_CP058559.1"/>
</dbReference>
<dbReference type="InterPro" id="IPR011006">
    <property type="entry name" value="CheY-like_superfamily"/>
</dbReference>
<feature type="domain" description="Response regulatory" evidence="10">
    <location>
        <begin position="5"/>
        <end position="118"/>
    </location>
</feature>
<evidence type="ECO:0000256" key="4">
    <source>
        <dbReference type="ARBA" id="ARBA00023015"/>
    </source>
</evidence>
<dbReference type="InterPro" id="IPR036388">
    <property type="entry name" value="WH-like_DNA-bd_sf"/>
</dbReference>
<evidence type="ECO:0000313" key="12">
    <source>
        <dbReference type="EMBL" id="QNO15057.1"/>
    </source>
</evidence>
<proteinExistence type="predicted"/>
<dbReference type="PANTHER" id="PTHR48111">
    <property type="entry name" value="REGULATOR OF RPOS"/>
    <property type="match status" value="1"/>
</dbReference>
<dbReference type="InterPro" id="IPR001867">
    <property type="entry name" value="OmpR/PhoB-type_DNA-bd"/>
</dbReference>
<evidence type="ECO:0000259" key="11">
    <source>
        <dbReference type="PROSITE" id="PS51755"/>
    </source>
</evidence>
<evidence type="ECO:0000313" key="13">
    <source>
        <dbReference type="Proteomes" id="UP000516160"/>
    </source>
</evidence>
<feature type="modified residue" description="4-aspartylphosphate" evidence="8">
    <location>
        <position position="54"/>
    </location>
</feature>
<dbReference type="KEGG" id="acae:HYG86_09905"/>
<dbReference type="Gene3D" id="1.10.10.10">
    <property type="entry name" value="Winged helix-like DNA-binding domain superfamily/Winged helix DNA-binding domain"/>
    <property type="match status" value="1"/>
</dbReference>
<dbReference type="GO" id="GO:0000976">
    <property type="term" value="F:transcription cis-regulatory region binding"/>
    <property type="evidence" value="ECO:0007669"/>
    <property type="project" value="TreeGrafter"/>
</dbReference>
<reference evidence="12 13" key="1">
    <citation type="submission" date="2020-07" db="EMBL/GenBank/DDBJ databases">
        <title>Alkalicella. sp. LB2 genome.</title>
        <authorList>
            <person name="Postec A."/>
            <person name="Quemeneur M."/>
        </authorList>
    </citation>
    <scope>NUCLEOTIDE SEQUENCE [LARGE SCALE GENOMIC DNA]</scope>
    <source>
        <strain evidence="12 13">LB2</strain>
    </source>
</reference>